<sequence length="1379" mass="156620">MAMSDDEWEEIKNQSYFFNNNLFEDCRGDFGTLNFFAIVGALDLLRSEQGRYRIDDMKELRRRMRKAQLEFHTDRFENFNGMAEEEQGRILRKAQTIGAIWNIFFGTGSASIDPTLYFKEMNHFKLWDAYFIAGAQEADEFESMFPIPEKLADLILNETHGSGPTPEKDDVECCFHCGMCGHRARVCPVGGSWKRNMQGRMFKKGGRPRCFVCARNATHSSKDCPYRSENSWIPINQCWNCRTILQGRNRIGSCFKCNSPLRCWNCGYPGHRLRDCDQPRNEPRRRGDGREPLPPKEKIKSESKRRNYNSRLLNLEGSDENGASTSSASITEHSAPSSQGQLETDKHLSDLHEMHENEGTSPRVAMKKRKLSKTDQLRQPSILIDLNRNSRGALRKSQLNEKKVQKTEIHMNAILLDYKQRPWPKKNQPHIRKRNLRCGEDCNCSSFSGCQQNAEAYIAGARYDRAHCSSKIYPSSIIKITKGCHKKHRCASSETSHRVDYYCSGQFGEANCKFCGALLLSNEALSIKQGRHSPCCSNGQCNTEQMKAEFDDLQNPPKLFRLLLGTANPKILEEFCNNTMTLNNTFAFASVHSSKAAEDQMGGRMDTIKYNGEYSFQFSDLIAPQGRRPMFAQTYTLKPEDAIQLRDENIRSSLSRHISRPILETLEAIMRENPFGQTFMTAGARVSEATQQGEIPHFRIVLLTDRSQSVDNIRSRSDCIVIERQDVPTAQQVAVVWVQDDGLPPSVEGFWVCDKAGKMREIKNGMPQLDPCCFPLLHPRGTAGWRWFMQKAAMQGRNNSTATLPVHNEAFIHADDSLFVDDQECNIDDFVQGRLSTSSNVDDSDSSVIVTKNVVEEGSTAYNISERMFYRYRLALRENCRDAFHWLWFSRKLAEYFVIAVLNRIERNELDHIRSIQLKKNYRQILARDYIDAIDQSLKRQQGQNAKLGRVFLTPQTFAGSRQYYQSKYADLMTIVRNLGNPTCEIGLLGLPIGFDFAEQAKLMADQALMDDFFAADGARNSSLTSVLIMSDKITQIKPQGCGSALPTSFEEGRGEMVDAEDEVETFTDEIFLENVSVTDPVEVSNIEYTKSNMPEYGPNLPPMTEGCRGELDDRKDDAEHVTEVDLCTGNISVLEAEVSTNECALQEYGPKLPPLTDGCRDDRDNEKVCADNVIEIGASIVNVSVIEPEVSKESHFSVLSPREAFFLKRASLQKELDNEKAELFVKIGRFIYDTIGDIQSAGAASTLKVAEIREKADQLRKRYELEKDQLNNMLENKTPTTVDLKLTAQKSESVTKAGAQLNAINKQLDREVETEIIRADTETSNLWRRAMPNTLHMCEEFRKAWDFRKSLELIPLAKKMNAGTKRRAVDITDETKEI</sequence>
<feature type="compositionally biased region" description="Basic and acidic residues" evidence="3">
    <location>
        <begin position="277"/>
        <end position="305"/>
    </location>
</feature>
<keyword evidence="1" id="KW-0862">Zinc</keyword>
<dbReference type="PROSITE" id="PS51379">
    <property type="entry name" value="4FE4S_FER_2"/>
    <property type="match status" value="1"/>
</dbReference>
<evidence type="ECO:0000313" key="6">
    <source>
        <dbReference type="Proteomes" id="UP000887560"/>
    </source>
</evidence>
<proteinExistence type="predicted"/>
<feature type="domain" description="CCHC-type" evidence="4">
    <location>
        <begin position="174"/>
        <end position="188"/>
    </location>
</feature>
<feature type="coiled-coil region" evidence="2">
    <location>
        <begin position="1250"/>
        <end position="1277"/>
    </location>
</feature>
<protein>
    <submittedName>
        <fullName evidence="7">CCHC-type domain-containing protein</fullName>
    </submittedName>
</protein>
<evidence type="ECO:0000256" key="3">
    <source>
        <dbReference type="SAM" id="MobiDB-lite"/>
    </source>
</evidence>
<accession>A0A915NGT7</accession>
<dbReference type="GO" id="GO:0008270">
    <property type="term" value="F:zinc ion binding"/>
    <property type="evidence" value="ECO:0007669"/>
    <property type="project" value="UniProtKB-KW"/>
</dbReference>
<dbReference type="Pfam" id="PF14214">
    <property type="entry name" value="Helitron_like_N"/>
    <property type="match status" value="1"/>
</dbReference>
<dbReference type="InterPro" id="IPR001878">
    <property type="entry name" value="Znf_CCHC"/>
</dbReference>
<feature type="domain" description="CCHC-type" evidence="4">
    <location>
        <begin position="262"/>
        <end position="278"/>
    </location>
</feature>
<feature type="region of interest" description="Disordered" evidence="3">
    <location>
        <begin position="277"/>
        <end position="384"/>
    </location>
</feature>
<evidence type="ECO:0000259" key="4">
    <source>
        <dbReference type="PROSITE" id="PS50158"/>
    </source>
</evidence>
<dbReference type="Proteomes" id="UP000887560">
    <property type="component" value="Unplaced"/>
</dbReference>
<evidence type="ECO:0000256" key="2">
    <source>
        <dbReference type="SAM" id="Coils"/>
    </source>
</evidence>
<feature type="compositionally biased region" description="Basic and acidic residues" evidence="3">
    <location>
        <begin position="343"/>
        <end position="358"/>
    </location>
</feature>
<dbReference type="PROSITE" id="PS50158">
    <property type="entry name" value="ZF_CCHC"/>
    <property type="match status" value="2"/>
</dbReference>
<evidence type="ECO:0000256" key="1">
    <source>
        <dbReference type="PROSITE-ProRule" id="PRU00047"/>
    </source>
</evidence>
<dbReference type="InterPro" id="IPR025476">
    <property type="entry name" value="Helitron_helicase-like"/>
</dbReference>
<evidence type="ECO:0000259" key="5">
    <source>
        <dbReference type="PROSITE" id="PS51379"/>
    </source>
</evidence>
<reference evidence="7" key="1">
    <citation type="submission" date="2022-11" db="UniProtKB">
        <authorList>
            <consortium name="WormBaseParasite"/>
        </authorList>
    </citation>
    <scope>IDENTIFICATION</scope>
</reference>
<organism evidence="6 7">
    <name type="scientific">Meloidogyne floridensis</name>
    <dbReference type="NCBI Taxonomy" id="298350"/>
    <lineage>
        <taxon>Eukaryota</taxon>
        <taxon>Metazoa</taxon>
        <taxon>Ecdysozoa</taxon>
        <taxon>Nematoda</taxon>
        <taxon>Chromadorea</taxon>
        <taxon>Rhabditida</taxon>
        <taxon>Tylenchina</taxon>
        <taxon>Tylenchomorpha</taxon>
        <taxon>Tylenchoidea</taxon>
        <taxon>Meloidogynidae</taxon>
        <taxon>Meloidogyninae</taxon>
        <taxon>Meloidogyne</taxon>
    </lineage>
</organism>
<keyword evidence="1" id="KW-0863">Zinc-finger</keyword>
<dbReference type="GO" id="GO:0003676">
    <property type="term" value="F:nucleic acid binding"/>
    <property type="evidence" value="ECO:0007669"/>
    <property type="project" value="InterPro"/>
</dbReference>
<keyword evidence="1" id="KW-0479">Metal-binding</keyword>
<dbReference type="PANTHER" id="PTHR45786">
    <property type="entry name" value="DNA BINDING PROTEIN-LIKE"/>
    <property type="match status" value="1"/>
</dbReference>
<keyword evidence="2" id="KW-0175">Coiled coil</keyword>
<keyword evidence="6" id="KW-1185">Reference proteome</keyword>
<dbReference type="WBParaSite" id="scf7180000416894.g753">
    <property type="protein sequence ID" value="scf7180000416894.g753"/>
    <property type="gene ID" value="scf7180000416894.g753"/>
</dbReference>
<feature type="compositionally biased region" description="Polar residues" evidence="3">
    <location>
        <begin position="321"/>
        <end position="342"/>
    </location>
</feature>
<name>A0A915NGT7_9BILA</name>
<dbReference type="InterPro" id="IPR017896">
    <property type="entry name" value="4Fe4S_Fe-S-bd"/>
</dbReference>
<evidence type="ECO:0000313" key="7">
    <source>
        <dbReference type="WBParaSite" id="scf7180000416894.g753"/>
    </source>
</evidence>
<dbReference type="SMART" id="SM00343">
    <property type="entry name" value="ZnF_C2HC"/>
    <property type="match status" value="3"/>
</dbReference>
<dbReference type="PANTHER" id="PTHR45786:SF74">
    <property type="entry name" value="ATP-DEPENDENT DNA HELICASE"/>
    <property type="match status" value="1"/>
</dbReference>
<feature type="domain" description="4Fe-4S ferredoxin-type" evidence="5">
    <location>
        <begin position="164"/>
        <end position="198"/>
    </location>
</feature>